<dbReference type="AlphaFoldDB" id="A0A0G4EN90"/>
<feature type="region of interest" description="Disordered" evidence="1">
    <location>
        <begin position="274"/>
        <end position="294"/>
    </location>
</feature>
<dbReference type="SUPFAM" id="SSF49452">
    <property type="entry name" value="Starch-binding domain-like"/>
    <property type="match status" value="1"/>
</dbReference>
<name>A0A0G4EN90_VITBC</name>
<dbReference type="OrthoDB" id="440291at2759"/>
<feature type="compositionally biased region" description="Basic and acidic residues" evidence="1">
    <location>
        <begin position="252"/>
        <end position="262"/>
    </location>
</feature>
<evidence type="ECO:0000256" key="2">
    <source>
        <dbReference type="SAM" id="Phobius"/>
    </source>
</evidence>
<gene>
    <name evidence="4" type="ORF">Vbra_5280</name>
</gene>
<dbReference type="InParanoid" id="A0A0G4EN90"/>
<evidence type="ECO:0000313" key="4">
    <source>
        <dbReference type="EMBL" id="CEL98494.1"/>
    </source>
</evidence>
<dbReference type="SMART" id="SM01065">
    <property type="entry name" value="CBM_2"/>
    <property type="match status" value="1"/>
</dbReference>
<proteinExistence type="predicted"/>
<evidence type="ECO:0000313" key="5">
    <source>
        <dbReference type="Proteomes" id="UP000041254"/>
    </source>
</evidence>
<dbReference type="CDD" id="cd05467">
    <property type="entry name" value="CBM20"/>
    <property type="match status" value="1"/>
</dbReference>
<dbReference type="Proteomes" id="UP000041254">
    <property type="component" value="Unassembled WGS sequence"/>
</dbReference>
<dbReference type="InterPro" id="IPR002044">
    <property type="entry name" value="CBM20"/>
</dbReference>
<feature type="compositionally biased region" description="Acidic residues" evidence="1">
    <location>
        <begin position="146"/>
        <end position="163"/>
    </location>
</feature>
<protein>
    <recommendedName>
        <fullName evidence="3">CBM20 domain-containing protein</fullName>
    </recommendedName>
</protein>
<sequence length="395" mass="42389">MSSFGKFKISCNTSLGESVRVVGNIDELGSWDVSNALLMATDGDNFPVWSSPVTEFRSSKSGMQIEYKYVITKPGDQVSWEDFSINRMFIMPEASNFAVNDGKFGDVTTDGKGQLLIEGPSATASAAPPPAQPPAQSSSEPQLVVNEEEPEPSQPPDDVDATVDVERATATATASPSSVQYQQRADMPPGQDSPSKSEDSDEPDAEHRPLIKAELPPAASASTEDMGKTVERSKGGETTGATLTTDTTQEETQEKSMMTDRSIRTEVPTIAEASEAPRMTEEDPSGPLLGAPQPPRRSTLCRTILITILALLVLAGGIGAAVYMGYLQIPVPVKEYTNTSIENLKGNLEGLSVRVREHATPLLNATRDKVVGMLKSATNRQQQQQTQQTQQTEAA</sequence>
<organism evidence="4 5">
    <name type="scientific">Vitrella brassicaformis (strain CCMP3155)</name>
    <dbReference type="NCBI Taxonomy" id="1169540"/>
    <lineage>
        <taxon>Eukaryota</taxon>
        <taxon>Sar</taxon>
        <taxon>Alveolata</taxon>
        <taxon>Colpodellida</taxon>
        <taxon>Vitrellaceae</taxon>
        <taxon>Vitrella</taxon>
    </lineage>
</organism>
<accession>A0A0G4EN90</accession>
<keyword evidence="5" id="KW-1185">Reference proteome</keyword>
<keyword evidence="2" id="KW-0472">Membrane</keyword>
<dbReference type="PROSITE" id="PS51166">
    <property type="entry name" value="CBM20"/>
    <property type="match status" value="1"/>
</dbReference>
<dbReference type="EMBL" id="CDMY01000271">
    <property type="protein sequence ID" value="CEL98494.1"/>
    <property type="molecule type" value="Genomic_DNA"/>
</dbReference>
<keyword evidence="2" id="KW-1133">Transmembrane helix</keyword>
<dbReference type="Gene3D" id="2.60.40.10">
    <property type="entry name" value="Immunoglobulins"/>
    <property type="match status" value="1"/>
</dbReference>
<dbReference type="GO" id="GO:2001070">
    <property type="term" value="F:starch binding"/>
    <property type="evidence" value="ECO:0007669"/>
    <property type="project" value="InterPro"/>
</dbReference>
<feature type="region of interest" description="Disordered" evidence="1">
    <location>
        <begin position="376"/>
        <end position="395"/>
    </location>
</feature>
<feature type="transmembrane region" description="Helical" evidence="2">
    <location>
        <begin position="304"/>
        <end position="326"/>
    </location>
</feature>
<feature type="compositionally biased region" description="Low complexity" evidence="1">
    <location>
        <begin position="381"/>
        <end position="395"/>
    </location>
</feature>
<dbReference type="InterPro" id="IPR013784">
    <property type="entry name" value="Carb-bd-like_fold"/>
</dbReference>
<dbReference type="InterPro" id="IPR013783">
    <property type="entry name" value="Ig-like_fold"/>
</dbReference>
<feature type="domain" description="CBM20" evidence="3">
    <location>
        <begin position="1"/>
        <end position="106"/>
    </location>
</feature>
<evidence type="ECO:0000259" key="3">
    <source>
        <dbReference type="PROSITE" id="PS51166"/>
    </source>
</evidence>
<dbReference type="VEuPathDB" id="CryptoDB:Vbra_5280"/>
<dbReference type="Pfam" id="PF00686">
    <property type="entry name" value="CBM_20"/>
    <property type="match status" value="1"/>
</dbReference>
<feature type="compositionally biased region" description="Basic and acidic residues" evidence="1">
    <location>
        <begin position="225"/>
        <end position="235"/>
    </location>
</feature>
<reference evidence="4 5" key="1">
    <citation type="submission" date="2014-11" db="EMBL/GenBank/DDBJ databases">
        <authorList>
            <person name="Zhu J."/>
            <person name="Qi W."/>
            <person name="Song R."/>
        </authorList>
    </citation>
    <scope>NUCLEOTIDE SEQUENCE [LARGE SCALE GENOMIC DNA]</scope>
</reference>
<keyword evidence="2" id="KW-0812">Transmembrane</keyword>
<feature type="region of interest" description="Disordered" evidence="1">
    <location>
        <begin position="120"/>
        <end position="262"/>
    </location>
</feature>
<evidence type="ECO:0000256" key="1">
    <source>
        <dbReference type="SAM" id="MobiDB-lite"/>
    </source>
</evidence>